<evidence type="ECO:0000313" key="3">
    <source>
        <dbReference type="EMBL" id="GJF00446.1"/>
    </source>
</evidence>
<accession>A0A9P3GRD1</accession>
<proteinExistence type="predicted"/>
<feature type="transmembrane region" description="Helical" evidence="1">
    <location>
        <begin position="6"/>
        <end position="33"/>
    </location>
</feature>
<dbReference type="InterPro" id="IPR045339">
    <property type="entry name" value="DUF6534"/>
</dbReference>
<gene>
    <name evidence="3" type="ORF">PsYK624_167340</name>
</gene>
<keyword evidence="1" id="KW-0812">Transmembrane</keyword>
<evidence type="ECO:0000256" key="1">
    <source>
        <dbReference type="SAM" id="Phobius"/>
    </source>
</evidence>
<dbReference type="OrthoDB" id="3220866at2759"/>
<organism evidence="3 4">
    <name type="scientific">Phanerochaete sordida</name>
    <dbReference type="NCBI Taxonomy" id="48140"/>
    <lineage>
        <taxon>Eukaryota</taxon>
        <taxon>Fungi</taxon>
        <taxon>Dikarya</taxon>
        <taxon>Basidiomycota</taxon>
        <taxon>Agaricomycotina</taxon>
        <taxon>Agaricomycetes</taxon>
        <taxon>Polyporales</taxon>
        <taxon>Phanerochaetaceae</taxon>
        <taxon>Phanerochaete</taxon>
    </lineage>
</organism>
<protein>
    <recommendedName>
        <fullName evidence="2">DUF6534 domain-containing protein</fullName>
    </recommendedName>
</protein>
<keyword evidence="4" id="KW-1185">Reference proteome</keyword>
<reference evidence="3 4" key="1">
    <citation type="submission" date="2021-08" db="EMBL/GenBank/DDBJ databases">
        <title>Draft Genome Sequence of Phanerochaete sordida strain YK-624.</title>
        <authorList>
            <person name="Mori T."/>
            <person name="Dohra H."/>
            <person name="Suzuki T."/>
            <person name="Kawagishi H."/>
            <person name="Hirai H."/>
        </authorList>
    </citation>
    <scope>NUCLEOTIDE SEQUENCE [LARGE SCALE GENOMIC DNA]</scope>
    <source>
        <strain evidence="3 4">YK-624</strain>
    </source>
</reference>
<keyword evidence="1" id="KW-1133">Transmembrane helix</keyword>
<keyword evidence="1" id="KW-0472">Membrane</keyword>
<comment type="caution">
    <text evidence="3">The sequence shown here is derived from an EMBL/GenBank/DDBJ whole genome shotgun (WGS) entry which is preliminary data.</text>
</comment>
<dbReference type="Proteomes" id="UP000703269">
    <property type="component" value="Unassembled WGS sequence"/>
</dbReference>
<dbReference type="AlphaFoldDB" id="A0A9P3GRD1"/>
<evidence type="ECO:0000259" key="2">
    <source>
        <dbReference type="Pfam" id="PF20152"/>
    </source>
</evidence>
<evidence type="ECO:0000313" key="4">
    <source>
        <dbReference type="Proteomes" id="UP000703269"/>
    </source>
</evidence>
<dbReference type="Pfam" id="PF20152">
    <property type="entry name" value="DUF6534"/>
    <property type="match status" value="1"/>
</dbReference>
<dbReference type="EMBL" id="BPQB01000155">
    <property type="protein sequence ID" value="GJF00446.1"/>
    <property type="molecule type" value="Genomic_DNA"/>
</dbReference>
<name>A0A9P3GRD1_9APHY</name>
<feature type="domain" description="DUF6534" evidence="2">
    <location>
        <begin position="18"/>
        <end position="103"/>
    </location>
</feature>
<sequence>MSTVLLQWIWYTCFGAQTFSDCSLFIALCVILAQRRTGFKRSDSLIQILIFYSIGICVLTSAISLASVITNVVLPGTFVPIAIIQVLPTLMYNSLLALLNSRDALLGEFAGQVVSIHLSRLRVATLQRPAPEAAMSASWGQNNEAQVTVNISVSEANHRSFEAK</sequence>
<feature type="transmembrane region" description="Helical" evidence="1">
    <location>
        <begin position="45"/>
        <end position="66"/>
    </location>
</feature>
<feature type="transmembrane region" description="Helical" evidence="1">
    <location>
        <begin position="78"/>
        <end position="99"/>
    </location>
</feature>